<dbReference type="InParanoid" id="A0A671W720"/>
<feature type="compositionally biased region" description="Acidic residues" evidence="1">
    <location>
        <begin position="320"/>
        <end position="332"/>
    </location>
</feature>
<evidence type="ECO:0000313" key="4">
    <source>
        <dbReference type="Proteomes" id="UP000472265"/>
    </source>
</evidence>
<dbReference type="OMA" id="HSATTIF"/>
<proteinExistence type="predicted"/>
<feature type="compositionally biased region" description="Basic residues" evidence="1">
    <location>
        <begin position="936"/>
        <end position="946"/>
    </location>
</feature>
<accession>A0A671W720</accession>
<feature type="compositionally biased region" description="Basic and acidic residues" evidence="1">
    <location>
        <begin position="892"/>
        <end position="904"/>
    </location>
</feature>
<protein>
    <submittedName>
        <fullName evidence="3">Titin-like</fullName>
    </submittedName>
</protein>
<name>A0A671W720_SPAAU</name>
<dbReference type="Ensembl" id="ENSSAUT00010036739.1">
    <property type="protein sequence ID" value="ENSSAUP00010034878.1"/>
    <property type="gene ID" value="ENSSAUG00010014749.1"/>
</dbReference>
<feature type="compositionally biased region" description="Polar residues" evidence="1">
    <location>
        <begin position="55"/>
        <end position="76"/>
    </location>
</feature>
<feature type="region of interest" description="Disordered" evidence="1">
    <location>
        <begin position="161"/>
        <end position="958"/>
    </location>
</feature>
<dbReference type="GeneTree" id="ENSGT00940000168651"/>
<dbReference type="FunCoup" id="A0A671W720">
    <property type="interactions" value="212"/>
</dbReference>
<feature type="compositionally biased region" description="Basic and acidic residues" evidence="1">
    <location>
        <begin position="642"/>
        <end position="651"/>
    </location>
</feature>
<organism evidence="3 4">
    <name type="scientific">Sparus aurata</name>
    <name type="common">Gilthead sea bream</name>
    <dbReference type="NCBI Taxonomy" id="8175"/>
    <lineage>
        <taxon>Eukaryota</taxon>
        <taxon>Metazoa</taxon>
        <taxon>Chordata</taxon>
        <taxon>Craniata</taxon>
        <taxon>Vertebrata</taxon>
        <taxon>Euteleostomi</taxon>
        <taxon>Actinopterygii</taxon>
        <taxon>Neopterygii</taxon>
        <taxon>Teleostei</taxon>
        <taxon>Neoteleostei</taxon>
        <taxon>Acanthomorphata</taxon>
        <taxon>Eupercaria</taxon>
        <taxon>Spariformes</taxon>
        <taxon>Sparidae</taxon>
        <taxon>Sparus</taxon>
    </lineage>
</organism>
<gene>
    <name evidence="3" type="primary">si:ch211-161h7.4</name>
</gene>
<keyword evidence="4" id="KW-1185">Reference proteome</keyword>
<reference evidence="3" key="3">
    <citation type="submission" date="2025-09" db="UniProtKB">
        <authorList>
            <consortium name="Ensembl"/>
        </authorList>
    </citation>
    <scope>IDENTIFICATION</scope>
</reference>
<evidence type="ECO:0000259" key="2">
    <source>
        <dbReference type="Pfam" id="PF11699"/>
    </source>
</evidence>
<feature type="compositionally biased region" description="Basic and acidic residues" evidence="1">
    <location>
        <begin position="612"/>
        <end position="631"/>
    </location>
</feature>
<feature type="compositionally biased region" description="Acidic residues" evidence="1">
    <location>
        <begin position="565"/>
        <end position="574"/>
    </location>
</feature>
<feature type="compositionally biased region" description="Basic and acidic residues" evidence="1">
    <location>
        <begin position="814"/>
        <end position="826"/>
    </location>
</feature>
<evidence type="ECO:0000256" key="1">
    <source>
        <dbReference type="SAM" id="MobiDB-lite"/>
    </source>
</evidence>
<dbReference type="Gene3D" id="2.60.120.10">
    <property type="entry name" value="Jelly Rolls"/>
    <property type="match status" value="1"/>
</dbReference>
<dbReference type="AlphaFoldDB" id="A0A671W720"/>
<feature type="region of interest" description="Disordered" evidence="1">
    <location>
        <begin position="1046"/>
        <end position="1073"/>
    </location>
</feature>
<evidence type="ECO:0000313" key="3">
    <source>
        <dbReference type="Ensembl" id="ENSSAUP00010034878.1"/>
    </source>
</evidence>
<feature type="region of interest" description="Disordered" evidence="1">
    <location>
        <begin position="1"/>
        <end position="25"/>
    </location>
</feature>
<sequence length="1251" mass="139740">MEDNYPTLRRPKRKLSYIPNKKSTSNQWVGKLELEDIDKMFDDLEPSSLEEEDQVPQSLLLQISETGTDTNQTGRDSPSRPEEEGQLTEKVPNCQTDPKGDRLHPAMGTPSLKLDIDLDIPFEAHGPRKTSSPIEENVIVDGEVQMDNEKDTVMSPVLFVYEDERKEEAETESLPTQEQQCNGPVAEQFDDFELESPPSKIALGKSRPSQQNEGEVSCKESQPAKEKASKKPHTADLKGKRKAQRQVNTDPPMSAVRDEPEVSVPEKKSESARKQPFVGAPARVGHDMNTFLQKLRDAIQPKPSCSRKSLSPIKAPPPPEPEDNFLILEDDTPLWFSIPSKSATSKRPNRTPSNSKDNSDEKGAKDSPIETEQKQQEAEQASNKPGSQTVNQKMKKMKVKEKKNEVTEPGNDMGELCSPEDPPADDLMKQKKPNKNKRHKKASSKESDQAEEQPELCSPEEPPADDLMTQEKPDKKKRLQKASSKESDQAEVQPELCSPEEPPADDLMTQEKPDKMKRLKKASYKESDQAEVQPELCSPEEPPADDLMTQEKPDKKKILKNPSSEESDQAEEQPELCSPEEPPADDIMTQEKQDKKKKLKKASSKQSEQAEEQPKDTAMDEEKKPTLEKKAQNSSIRKRSKSLKEGNENAKKSRAKSLKRDKKVPQESGAVIETVHVEAEKEQSQEPVDALPEKEIVNSETEVDEKNEQNRPLAVSEGSSSEDIQIPGKRKRRQPGQWWVSGSPITEETKVSDSQPIQKKSKQSKKEPIATVLSPVKTKKDGGMKRGNQPALSPRQKINKAKEKKTSRNRNRKTKGDTPDKVKASEVFDTDEAEQIEEQEQEVLNEDKESSPLVFAHREHSQNTGDKVFQRVYHHVPNEKVSTSPAAVSPRGQREQLRSTEPEKRRRRPTSNWWTVNGLPEDVESVSLQPQQQGPKPRKQRKKQAKHSISPGLGAPMNGNMVVSPKPLGGAPVPRLKVKPLSAPKTVKRSLGSRFNDIFTSVTPTILGSKETGQSKKRKVTAHPAVEVTVTDYTTLGKKHEDIVSMDAGESNGPLNHDAPDDEHSQSENTLKALRSGPSSMIELEQFEENDDMILPSNRSEAVLSASDLCAPPLKPLILQPKDKANLIEWFKSLWSTTIDNSPEISPDHFDWYFYQGRAIGLMVDVNGGSFCSGKILLGSYMKKPLWVDHSTTTVFNLLTSSVSVTINGSESRFSPGQSFMVQCGHAYSIQNITAQPAVLYFTRILAENLD</sequence>
<feature type="compositionally biased region" description="Basic and acidic residues" evidence="1">
    <location>
        <begin position="216"/>
        <end position="238"/>
    </location>
</feature>
<dbReference type="InterPro" id="IPR014710">
    <property type="entry name" value="RmlC-like_jellyroll"/>
</dbReference>
<feature type="compositionally biased region" description="Basic and acidic residues" evidence="1">
    <location>
        <begin position="357"/>
        <end position="377"/>
    </location>
</feature>
<reference evidence="3" key="2">
    <citation type="submission" date="2025-08" db="UniProtKB">
        <authorList>
            <consortium name="Ensembl"/>
        </authorList>
    </citation>
    <scope>IDENTIFICATION</scope>
</reference>
<feature type="compositionally biased region" description="Acidic residues" evidence="1">
    <location>
        <begin position="44"/>
        <end position="54"/>
    </location>
</feature>
<feature type="compositionally biased region" description="Polar residues" evidence="1">
    <location>
        <begin position="173"/>
        <end position="182"/>
    </location>
</feature>
<dbReference type="OrthoDB" id="1939643at2759"/>
<dbReference type="InterPro" id="IPR025974">
    <property type="entry name" value="Mif2/CENP-C_cupin"/>
</dbReference>
<feature type="compositionally biased region" description="Basic and acidic residues" evidence="1">
    <location>
        <begin position="256"/>
        <end position="273"/>
    </location>
</feature>
<reference evidence="3" key="1">
    <citation type="submission" date="2021-04" db="EMBL/GenBank/DDBJ databases">
        <authorList>
            <consortium name="Wellcome Sanger Institute Data Sharing"/>
        </authorList>
    </citation>
    <scope>NUCLEOTIDE SEQUENCE [LARGE SCALE GENOMIC DNA]</scope>
</reference>
<feature type="compositionally biased region" description="Basic and acidic residues" evidence="1">
    <location>
        <begin position="675"/>
        <end position="684"/>
    </location>
</feature>
<feature type="region of interest" description="Disordered" evidence="1">
    <location>
        <begin position="44"/>
        <end position="112"/>
    </location>
</feature>
<dbReference type="Pfam" id="PF11699">
    <property type="entry name" value="CENP-C_C"/>
    <property type="match status" value="1"/>
</dbReference>
<feature type="compositionally biased region" description="Acidic residues" evidence="1">
    <location>
        <begin position="828"/>
        <end position="844"/>
    </location>
</feature>
<feature type="domain" description="Mif2/CENP-C cupin" evidence="2">
    <location>
        <begin position="1169"/>
        <end position="1243"/>
    </location>
</feature>
<feature type="compositionally biased region" description="Polar residues" evidence="1">
    <location>
        <begin position="339"/>
        <end position="356"/>
    </location>
</feature>
<feature type="compositionally biased region" description="Basic residues" evidence="1">
    <location>
        <begin position="652"/>
        <end position="662"/>
    </location>
</feature>
<feature type="compositionally biased region" description="Basic and acidic residues" evidence="1">
    <location>
        <begin position="845"/>
        <end position="861"/>
    </location>
</feature>
<dbReference type="Proteomes" id="UP000472265">
    <property type="component" value="Chromosome 19"/>
</dbReference>
<feature type="compositionally biased region" description="Basic residues" evidence="1">
    <location>
        <begin position="430"/>
        <end position="442"/>
    </location>
</feature>